<evidence type="ECO:0000313" key="4">
    <source>
        <dbReference type="EMBL" id="WMT08373.1"/>
    </source>
</evidence>
<keyword evidence="4" id="KW-0436">Ligase</keyword>
<dbReference type="InterPro" id="IPR042099">
    <property type="entry name" value="ANL_N_sf"/>
</dbReference>
<evidence type="ECO:0000259" key="2">
    <source>
        <dbReference type="Pfam" id="PF00501"/>
    </source>
</evidence>
<feature type="region of interest" description="Disordered" evidence="1">
    <location>
        <begin position="190"/>
        <end position="209"/>
    </location>
</feature>
<dbReference type="InterPro" id="IPR000873">
    <property type="entry name" value="AMP-dep_synth/lig_dom"/>
</dbReference>
<dbReference type="PANTHER" id="PTHR43767:SF1">
    <property type="entry name" value="NONRIBOSOMAL PEPTIDE SYNTHASE PES1 (EUROFUNG)-RELATED"/>
    <property type="match status" value="1"/>
</dbReference>
<dbReference type="AlphaFoldDB" id="A0AAF0T1S4"/>
<dbReference type="EMBL" id="CP101873">
    <property type="protein sequence ID" value="WMT08373.1"/>
    <property type="molecule type" value="Genomic_DNA"/>
</dbReference>
<reference evidence="4 5" key="1">
    <citation type="submission" date="2022-07" db="EMBL/GenBank/DDBJ databases">
        <title>Two temperate virus in Haloterrigena jeotgali A29.</title>
        <authorList>
            <person name="Deng X."/>
        </authorList>
    </citation>
    <scope>NUCLEOTIDE SEQUENCE [LARGE SCALE GENOMIC DNA]</scope>
    <source>
        <strain evidence="4 5">A29</strain>
    </source>
</reference>
<dbReference type="SUPFAM" id="SSF56801">
    <property type="entry name" value="Acetyl-CoA synthetase-like"/>
    <property type="match status" value="1"/>
</dbReference>
<evidence type="ECO:0000313" key="3">
    <source>
        <dbReference type="EMBL" id="WMT07741.1"/>
    </source>
</evidence>
<dbReference type="Gene3D" id="3.40.50.12780">
    <property type="entry name" value="N-terminal domain of ligase-like"/>
    <property type="match status" value="1"/>
</dbReference>
<keyword evidence="5" id="KW-1185">Reference proteome</keyword>
<sequence>MTNFVTELRSAMRNDPGATAIDCEDPMTFSQLWTATDSFAGGLGEREITAGDRVAIHVADPRSVLVAAYGALRAGCVPVTLPATYGNRDVRHVLSDTEATALVTDSSPIMPLLTGSESLRVAVTVDSDTRMGVSFADFLDNGGMNGSNSRTGIDVVRRADEDPALIAYVDRDERPPVAAVYTHASLHAAASARPDAPGDGSDPLESHRSAVPLSDPIEFMYGANATLTDGGRYRPITTADPTTLRSLLVTTEADRTFITPDQYRDLRANGGIDDRGLRVVESTRATFSAEHGDAGDPGDAVRLCGLPETGLTHVRPPADVASGSIGDPLSGVRARVVDEGAGDELAVTSAAVADDSRDLPSLTDKRAVTIDGTRWVRTGVPARSEDGVIRRRTEAKPVRSATDR</sequence>
<dbReference type="PANTHER" id="PTHR43767">
    <property type="entry name" value="LONG-CHAIN-FATTY-ACID--COA LIGASE"/>
    <property type="match status" value="1"/>
</dbReference>
<feature type="domain" description="AMP-dependent synthetase/ligase" evidence="2">
    <location>
        <begin position="10"/>
        <end position="345"/>
    </location>
</feature>
<dbReference type="GeneID" id="39864845"/>
<dbReference type="Pfam" id="PF00501">
    <property type="entry name" value="AMP-binding"/>
    <property type="match status" value="1"/>
</dbReference>
<evidence type="ECO:0000256" key="1">
    <source>
        <dbReference type="SAM" id="MobiDB-lite"/>
    </source>
</evidence>
<dbReference type="GO" id="GO:0016874">
    <property type="term" value="F:ligase activity"/>
    <property type="evidence" value="ECO:0007669"/>
    <property type="project" value="UniProtKB-KW"/>
</dbReference>
<dbReference type="Proteomes" id="UP001224926">
    <property type="component" value="Chromosome"/>
</dbReference>
<organism evidence="4 5">
    <name type="scientific">Natrinema thermotolerans</name>
    <dbReference type="NCBI Taxonomy" id="121872"/>
    <lineage>
        <taxon>Archaea</taxon>
        <taxon>Methanobacteriati</taxon>
        <taxon>Methanobacteriota</taxon>
        <taxon>Stenosarchaea group</taxon>
        <taxon>Halobacteria</taxon>
        <taxon>Halobacteriales</taxon>
        <taxon>Natrialbaceae</taxon>
        <taxon>Natrinema</taxon>
    </lineage>
</organism>
<dbReference type="InterPro" id="IPR050237">
    <property type="entry name" value="ATP-dep_AMP-bd_enzyme"/>
</dbReference>
<dbReference type="RefSeq" id="WP_049964166.1">
    <property type="nucleotide sequence ID" value="NZ_CP101873.1"/>
</dbReference>
<dbReference type="GeneID" id="84216374"/>
<protein>
    <submittedName>
        <fullName evidence="4">Acyl--CoA ligase</fullName>
    </submittedName>
</protein>
<name>A0AAF0T1S4_9EURY</name>
<evidence type="ECO:0000313" key="5">
    <source>
        <dbReference type="Proteomes" id="UP001224926"/>
    </source>
</evidence>
<proteinExistence type="predicted"/>
<accession>A0AAF0T1S4</accession>
<feature type="region of interest" description="Disordered" evidence="1">
    <location>
        <begin position="384"/>
        <end position="404"/>
    </location>
</feature>
<gene>
    <name evidence="4" type="ORF">NP511_01785</name>
    <name evidence="3" type="ORF">NP511_20500</name>
</gene>
<dbReference type="EMBL" id="CP101873">
    <property type="protein sequence ID" value="WMT07741.1"/>
    <property type="molecule type" value="Genomic_DNA"/>
</dbReference>